<evidence type="ECO:0000313" key="1">
    <source>
        <dbReference type="EMBL" id="KAK5973808.1"/>
    </source>
</evidence>
<evidence type="ECO:0000313" key="2">
    <source>
        <dbReference type="Proteomes" id="UP001331761"/>
    </source>
</evidence>
<organism evidence="1 2">
    <name type="scientific">Trichostrongylus colubriformis</name>
    <name type="common">Black scour worm</name>
    <dbReference type="NCBI Taxonomy" id="6319"/>
    <lineage>
        <taxon>Eukaryota</taxon>
        <taxon>Metazoa</taxon>
        <taxon>Ecdysozoa</taxon>
        <taxon>Nematoda</taxon>
        <taxon>Chromadorea</taxon>
        <taxon>Rhabditida</taxon>
        <taxon>Rhabditina</taxon>
        <taxon>Rhabditomorpha</taxon>
        <taxon>Strongyloidea</taxon>
        <taxon>Trichostrongylidae</taxon>
        <taxon>Trichostrongylus</taxon>
    </lineage>
</organism>
<comment type="caution">
    <text evidence="1">The sequence shown here is derived from an EMBL/GenBank/DDBJ whole genome shotgun (WGS) entry which is preliminary data.</text>
</comment>
<proteinExistence type="predicted"/>
<protein>
    <submittedName>
        <fullName evidence="1">Uncharacterized protein</fullName>
    </submittedName>
</protein>
<dbReference type="EMBL" id="WIXE01015046">
    <property type="protein sequence ID" value="KAK5973808.1"/>
    <property type="molecule type" value="Genomic_DNA"/>
</dbReference>
<gene>
    <name evidence="1" type="ORF">GCK32_020265</name>
</gene>
<dbReference type="Proteomes" id="UP001331761">
    <property type="component" value="Unassembled WGS sequence"/>
</dbReference>
<sequence length="181" mass="19695">TPFIPAYANFETVANSSKPGFLEVPLDHLNEYLWISIYKTGSIAIESVKLLYTQCDATSIDGALIMRSYSFSKPRQIPVACGTLPMQAVVTAVCHPQTGWTLQVANPCCDKGFHYVDGQCVPDSCNHTFCGRGSCAEKDGVAMCQCDSGELNQYKGQCVPFLLLKQQCLESPSAAEGIWPV</sequence>
<dbReference type="AlphaFoldDB" id="A0AAN8FZY8"/>
<reference evidence="1 2" key="1">
    <citation type="submission" date="2019-10" db="EMBL/GenBank/DDBJ databases">
        <title>Assembly and Annotation for the nematode Trichostrongylus colubriformis.</title>
        <authorList>
            <person name="Martin J."/>
        </authorList>
    </citation>
    <scope>NUCLEOTIDE SEQUENCE [LARGE SCALE GENOMIC DNA]</scope>
    <source>
        <strain evidence="1">G859</strain>
        <tissue evidence="1">Whole worm</tissue>
    </source>
</reference>
<keyword evidence="2" id="KW-1185">Reference proteome</keyword>
<name>A0AAN8FZY8_TRICO</name>
<accession>A0AAN8FZY8</accession>
<feature type="non-terminal residue" evidence="1">
    <location>
        <position position="1"/>
    </location>
</feature>